<gene>
    <name evidence="5" type="ORF">GCM10022421_30670</name>
</gene>
<dbReference type="SUPFAM" id="SSF46785">
    <property type="entry name" value="Winged helix' DNA-binding domain"/>
    <property type="match status" value="1"/>
</dbReference>
<dbReference type="InterPro" id="IPR000524">
    <property type="entry name" value="Tscrpt_reg_HTH_GntR"/>
</dbReference>
<keyword evidence="3" id="KW-0804">Transcription</keyword>
<proteinExistence type="predicted"/>
<dbReference type="PROSITE" id="PS50949">
    <property type="entry name" value="HTH_GNTR"/>
    <property type="match status" value="1"/>
</dbReference>
<name>A0ABP7EME3_9GAMM</name>
<protein>
    <submittedName>
        <fullName evidence="5">GntR family transcriptional regulator</fullName>
    </submittedName>
</protein>
<evidence type="ECO:0000259" key="4">
    <source>
        <dbReference type="PROSITE" id="PS50949"/>
    </source>
</evidence>
<feature type="domain" description="HTH gntR-type" evidence="4">
    <location>
        <begin position="24"/>
        <end position="91"/>
    </location>
</feature>
<dbReference type="EMBL" id="BAABDS010000043">
    <property type="protein sequence ID" value="GAA3720254.1"/>
    <property type="molecule type" value="Genomic_DNA"/>
</dbReference>
<evidence type="ECO:0000256" key="3">
    <source>
        <dbReference type="ARBA" id="ARBA00023163"/>
    </source>
</evidence>
<dbReference type="SUPFAM" id="SSF48008">
    <property type="entry name" value="GntR ligand-binding domain-like"/>
    <property type="match status" value="1"/>
</dbReference>
<dbReference type="SMART" id="SM00345">
    <property type="entry name" value="HTH_GNTR"/>
    <property type="match status" value="1"/>
</dbReference>
<keyword evidence="6" id="KW-1185">Reference proteome</keyword>
<dbReference type="Pfam" id="PF07729">
    <property type="entry name" value="FCD"/>
    <property type="match status" value="1"/>
</dbReference>
<evidence type="ECO:0000313" key="6">
    <source>
        <dbReference type="Proteomes" id="UP001501479"/>
    </source>
</evidence>
<organism evidence="5 6">
    <name type="scientific">Oceanisphaera sediminis</name>
    <dbReference type="NCBI Taxonomy" id="981381"/>
    <lineage>
        <taxon>Bacteria</taxon>
        <taxon>Pseudomonadati</taxon>
        <taxon>Pseudomonadota</taxon>
        <taxon>Gammaproteobacteria</taxon>
        <taxon>Aeromonadales</taxon>
        <taxon>Aeromonadaceae</taxon>
        <taxon>Oceanisphaera</taxon>
    </lineage>
</organism>
<keyword evidence="1" id="KW-0805">Transcription regulation</keyword>
<reference evidence="6" key="1">
    <citation type="journal article" date="2019" name="Int. J. Syst. Evol. Microbiol.">
        <title>The Global Catalogue of Microorganisms (GCM) 10K type strain sequencing project: providing services to taxonomists for standard genome sequencing and annotation.</title>
        <authorList>
            <consortium name="The Broad Institute Genomics Platform"/>
            <consortium name="The Broad Institute Genome Sequencing Center for Infectious Disease"/>
            <person name="Wu L."/>
            <person name="Ma J."/>
        </authorList>
    </citation>
    <scope>NUCLEOTIDE SEQUENCE [LARGE SCALE GENOMIC DNA]</scope>
    <source>
        <strain evidence="6">JCM 17329</strain>
    </source>
</reference>
<sequence>MLTLLPYPLYCFGVLEQPLSTAKKKEIRRIVEAIGRAIVEQRLVPGTRLVELKLVDALGANRNHIRAALLELSHQGLVSITINKGAMVACPSQQEAADVFVVRRLLEAEAMVLAAERIEDTDLAALRKLIEEERLAVEEGRRPAAVKLAARFHIELARIAGNQVLSDMLERLLGRCSLIVSMYQKDSRSHECHCDEHTQLVELLAAGDVDTAVLSMRQHLDNLESSLDLTQEEEQVTDFVALFADSVPTE</sequence>
<accession>A0ABP7EME3</accession>
<dbReference type="Proteomes" id="UP001501479">
    <property type="component" value="Unassembled WGS sequence"/>
</dbReference>
<dbReference type="InterPro" id="IPR036388">
    <property type="entry name" value="WH-like_DNA-bd_sf"/>
</dbReference>
<dbReference type="Pfam" id="PF00392">
    <property type="entry name" value="GntR"/>
    <property type="match status" value="1"/>
</dbReference>
<dbReference type="SMART" id="SM00895">
    <property type="entry name" value="FCD"/>
    <property type="match status" value="1"/>
</dbReference>
<dbReference type="PANTHER" id="PTHR43537">
    <property type="entry name" value="TRANSCRIPTIONAL REGULATOR, GNTR FAMILY"/>
    <property type="match status" value="1"/>
</dbReference>
<comment type="caution">
    <text evidence="5">The sequence shown here is derived from an EMBL/GenBank/DDBJ whole genome shotgun (WGS) entry which is preliminary data.</text>
</comment>
<evidence type="ECO:0000256" key="2">
    <source>
        <dbReference type="ARBA" id="ARBA00023125"/>
    </source>
</evidence>
<keyword evidence="2" id="KW-0238">DNA-binding</keyword>
<dbReference type="InterPro" id="IPR008920">
    <property type="entry name" value="TF_FadR/GntR_C"/>
</dbReference>
<dbReference type="InterPro" id="IPR011711">
    <property type="entry name" value="GntR_C"/>
</dbReference>
<dbReference type="InterPro" id="IPR036390">
    <property type="entry name" value="WH_DNA-bd_sf"/>
</dbReference>
<evidence type="ECO:0000313" key="5">
    <source>
        <dbReference type="EMBL" id="GAA3720254.1"/>
    </source>
</evidence>
<dbReference type="RefSeq" id="WP_344965642.1">
    <property type="nucleotide sequence ID" value="NZ_BAABDS010000043.1"/>
</dbReference>
<evidence type="ECO:0000256" key="1">
    <source>
        <dbReference type="ARBA" id="ARBA00023015"/>
    </source>
</evidence>
<dbReference type="Gene3D" id="1.20.120.530">
    <property type="entry name" value="GntR ligand-binding domain-like"/>
    <property type="match status" value="1"/>
</dbReference>
<dbReference type="PANTHER" id="PTHR43537:SF53">
    <property type="entry name" value="HTH-TYPE TRANSCRIPTIONAL REPRESSOR NANR"/>
    <property type="match status" value="1"/>
</dbReference>
<dbReference type="Gene3D" id="1.10.10.10">
    <property type="entry name" value="Winged helix-like DNA-binding domain superfamily/Winged helix DNA-binding domain"/>
    <property type="match status" value="1"/>
</dbReference>